<evidence type="ECO:0000313" key="3">
    <source>
        <dbReference type="Proteomes" id="UP000606172"/>
    </source>
</evidence>
<keyword evidence="3" id="KW-1185">Reference proteome</keyword>
<dbReference type="PANTHER" id="PTHR36222:SF1">
    <property type="entry name" value="SERINE PROTEASE INHIBITOR RV3364C"/>
    <property type="match status" value="1"/>
</dbReference>
<feature type="domain" description="Roadblock/LAMTOR2" evidence="1">
    <location>
        <begin position="12"/>
        <end position="102"/>
    </location>
</feature>
<dbReference type="InterPro" id="IPR004942">
    <property type="entry name" value="Roadblock/LAMTOR2_dom"/>
</dbReference>
<name>A0A919VAR6_9ACTN</name>
<dbReference type="SMART" id="SM00960">
    <property type="entry name" value="Robl_LC7"/>
    <property type="match status" value="1"/>
</dbReference>
<dbReference type="PANTHER" id="PTHR36222">
    <property type="entry name" value="SERINE PROTEASE INHIBITOR RV3364C"/>
    <property type="match status" value="1"/>
</dbReference>
<evidence type="ECO:0000259" key="1">
    <source>
        <dbReference type="SMART" id="SM00960"/>
    </source>
</evidence>
<dbReference type="InterPro" id="IPR053141">
    <property type="entry name" value="Mycobact_SerProt_Inhib_Rv3364c"/>
</dbReference>
<dbReference type="Pfam" id="PF03259">
    <property type="entry name" value="Robl_LC7"/>
    <property type="match status" value="1"/>
</dbReference>
<sequence length="141" mass="14707">MTVLSHEARRFDWLITEFVRGTPGVAHAVVVSADGLCLATSEGFPPDRADQLAAVSAGLLSLTVGAARVFEGGPVTQTVVEMQRGLMLVMAISDGSVLALLAAPDCDMGLVAYQMTLLVERAGQALTPALRAELQASRGGR</sequence>
<gene>
    <name evidence="2" type="ORF">Ssi02_16150</name>
</gene>
<reference evidence="2" key="1">
    <citation type="submission" date="2021-01" db="EMBL/GenBank/DDBJ databases">
        <title>Whole genome shotgun sequence of Sinosporangium siamense NBRC 109515.</title>
        <authorList>
            <person name="Komaki H."/>
            <person name="Tamura T."/>
        </authorList>
    </citation>
    <scope>NUCLEOTIDE SEQUENCE</scope>
    <source>
        <strain evidence="2">NBRC 109515</strain>
    </source>
</reference>
<evidence type="ECO:0000313" key="2">
    <source>
        <dbReference type="EMBL" id="GII91384.1"/>
    </source>
</evidence>
<accession>A0A919VAR6</accession>
<dbReference type="Proteomes" id="UP000606172">
    <property type="component" value="Unassembled WGS sequence"/>
</dbReference>
<dbReference type="SUPFAM" id="SSF103196">
    <property type="entry name" value="Roadblock/LC7 domain"/>
    <property type="match status" value="1"/>
</dbReference>
<dbReference type="Gene3D" id="3.30.450.30">
    <property type="entry name" value="Dynein light chain 2a, cytoplasmic"/>
    <property type="match status" value="1"/>
</dbReference>
<dbReference type="EMBL" id="BOOW01000009">
    <property type="protein sequence ID" value="GII91384.1"/>
    <property type="molecule type" value="Genomic_DNA"/>
</dbReference>
<organism evidence="2 3">
    <name type="scientific">Sinosporangium siamense</name>
    <dbReference type="NCBI Taxonomy" id="1367973"/>
    <lineage>
        <taxon>Bacteria</taxon>
        <taxon>Bacillati</taxon>
        <taxon>Actinomycetota</taxon>
        <taxon>Actinomycetes</taxon>
        <taxon>Streptosporangiales</taxon>
        <taxon>Streptosporangiaceae</taxon>
        <taxon>Sinosporangium</taxon>
    </lineage>
</organism>
<dbReference type="RefSeq" id="WP_275410620.1">
    <property type="nucleotide sequence ID" value="NZ_BOOW01000009.1"/>
</dbReference>
<comment type="caution">
    <text evidence="2">The sequence shown here is derived from an EMBL/GenBank/DDBJ whole genome shotgun (WGS) entry which is preliminary data.</text>
</comment>
<protein>
    <submittedName>
        <fullName evidence="2">Dynein regulation protein LC7</fullName>
    </submittedName>
</protein>
<dbReference type="AlphaFoldDB" id="A0A919VAR6"/>
<proteinExistence type="predicted"/>